<keyword evidence="3" id="KW-1185">Reference proteome</keyword>
<dbReference type="GO" id="GO:0004519">
    <property type="term" value="F:endonuclease activity"/>
    <property type="evidence" value="ECO:0007669"/>
    <property type="project" value="UniProtKB-KW"/>
</dbReference>
<keyword evidence="2" id="KW-0255">Endonuclease</keyword>
<evidence type="ECO:0000313" key="3">
    <source>
        <dbReference type="Proteomes" id="UP001165289"/>
    </source>
</evidence>
<reference evidence="2 3" key="1">
    <citation type="journal article" date="2023" name="BMC Biol.">
        <title>The compact genome of the sponge Oopsacas minuta (Hexactinellida) is lacking key metazoan core genes.</title>
        <authorList>
            <person name="Santini S."/>
            <person name="Schenkelaars Q."/>
            <person name="Jourda C."/>
            <person name="Duchesne M."/>
            <person name="Belahbib H."/>
            <person name="Rocher C."/>
            <person name="Selva M."/>
            <person name="Riesgo A."/>
            <person name="Vervoort M."/>
            <person name="Leys S.P."/>
            <person name="Kodjabachian L."/>
            <person name="Le Bivic A."/>
            <person name="Borchiellini C."/>
            <person name="Claverie J.M."/>
            <person name="Renard E."/>
        </authorList>
    </citation>
    <scope>NUCLEOTIDE SEQUENCE [LARGE SCALE GENOMIC DNA]</scope>
    <source>
        <strain evidence="2">SPO-2</strain>
    </source>
</reference>
<accession>A0AAV7K884</accession>
<protein>
    <submittedName>
        <fullName evidence="2">DNA endonuclease RBBP8</fullName>
    </submittedName>
</protein>
<name>A0AAV7K884_9METZ</name>
<comment type="caution">
    <text evidence="2">The sequence shown here is derived from an EMBL/GenBank/DDBJ whole genome shotgun (WGS) entry which is preliminary data.</text>
</comment>
<keyword evidence="2" id="KW-0540">Nuclease</keyword>
<dbReference type="EMBL" id="JAKMXF010000111">
    <property type="protein sequence ID" value="KAI6657282.1"/>
    <property type="molecule type" value="Genomic_DNA"/>
</dbReference>
<keyword evidence="1" id="KW-0175">Coiled coil</keyword>
<proteinExistence type="predicted"/>
<dbReference type="Proteomes" id="UP001165289">
    <property type="component" value="Unassembled WGS sequence"/>
</dbReference>
<evidence type="ECO:0000313" key="2">
    <source>
        <dbReference type="EMBL" id="KAI6657282.1"/>
    </source>
</evidence>
<sequence>MNHRIIQLVEDLHREVNKTDLIENNTDSLNLENENLKKQLADSKQTIFELTNKIEELAQENVIIKTHKQKLKLVVVKLKHKLESKNSDNLNSNKSKKTIKKKVSQTNDVIIINEDSNKNLELDDSISTQEDVTMIHVDTIPEKHTISPPNKVQTILEKTSTLNPRKKEDRAKMDTKPCEECSKWYGDAFEHMKDTCRHRYHVIPPTTPERFWDVKIFPPPDL</sequence>
<feature type="coiled-coil region" evidence="1">
    <location>
        <begin position="19"/>
        <end position="60"/>
    </location>
</feature>
<gene>
    <name evidence="2" type="ORF">LOD99_30</name>
</gene>
<keyword evidence="2" id="KW-0378">Hydrolase</keyword>
<organism evidence="2 3">
    <name type="scientific">Oopsacas minuta</name>
    <dbReference type="NCBI Taxonomy" id="111878"/>
    <lineage>
        <taxon>Eukaryota</taxon>
        <taxon>Metazoa</taxon>
        <taxon>Porifera</taxon>
        <taxon>Hexactinellida</taxon>
        <taxon>Hexasterophora</taxon>
        <taxon>Lyssacinosida</taxon>
        <taxon>Leucopsacidae</taxon>
        <taxon>Oopsacas</taxon>
    </lineage>
</organism>
<evidence type="ECO:0000256" key="1">
    <source>
        <dbReference type="SAM" id="Coils"/>
    </source>
</evidence>
<dbReference type="AlphaFoldDB" id="A0AAV7K884"/>